<reference evidence="3 4" key="1">
    <citation type="submission" date="2015-02" db="EMBL/GenBank/DDBJ databases">
        <title>Improved understanding of the partial-nitritation anammox process through 23 genomes representing the majority of the microbial community.</title>
        <authorList>
            <person name="Speth D.R."/>
            <person name="In T Zandt M."/>
            <person name="Guerrero Cruz S."/>
            <person name="Jetten M.S."/>
            <person name="Dutilh B.E."/>
        </authorList>
    </citation>
    <scope>NUCLEOTIDE SEQUENCE [LARGE SCALE GENOMIC DNA]</scope>
    <source>
        <strain evidence="3">OLB21</strain>
    </source>
</reference>
<dbReference type="PANTHER" id="PTHR21666:SF270">
    <property type="entry name" value="MUREIN HYDROLASE ACTIVATOR ENVC"/>
    <property type="match status" value="1"/>
</dbReference>
<dbReference type="PANTHER" id="PTHR21666">
    <property type="entry name" value="PEPTIDASE-RELATED"/>
    <property type="match status" value="1"/>
</dbReference>
<dbReference type="SUPFAM" id="SSF54106">
    <property type="entry name" value="LysM domain"/>
    <property type="match status" value="2"/>
</dbReference>
<gene>
    <name evidence="3" type="ORF">UZ20_WS6002001096</name>
</gene>
<keyword evidence="3" id="KW-0378">Hydrolase</keyword>
<dbReference type="Gene3D" id="2.70.70.10">
    <property type="entry name" value="Glucose Permease (Domain IIA)"/>
    <property type="match status" value="1"/>
</dbReference>
<evidence type="ECO:0000313" key="4">
    <source>
        <dbReference type="Proteomes" id="UP000070449"/>
    </source>
</evidence>
<feature type="transmembrane region" description="Helical" evidence="1">
    <location>
        <begin position="43"/>
        <end position="63"/>
    </location>
</feature>
<dbReference type="InterPro" id="IPR016047">
    <property type="entry name" value="M23ase_b-sheet_dom"/>
</dbReference>
<dbReference type="CDD" id="cd12797">
    <property type="entry name" value="M23_peptidase"/>
    <property type="match status" value="1"/>
</dbReference>
<feature type="domain" description="LysM" evidence="2">
    <location>
        <begin position="144"/>
        <end position="187"/>
    </location>
</feature>
<dbReference type="STRING" id="1617427.UZ20_WS6002001096"/>
<accession>A0A136KEN1</accession>
<organism evidence="3 4">
    <name type="scientific">candidate division WS6 bacterium OLB21</name>
    <dbReference type="NCBI Taxonomy" id="1617427"/>
    <lineage>
        <taxon>Bacteria</taxon>
        <taxon>Candidatus Dojkabacteria</taxon>
    </lineage>
</organism>
<proteinExistence type="predicted"/>
<dbReference type="EC" id="3.4.24.75" evidence="3"/>
<evidence type="ECO:0000313" key="3">
    <source>
        <dbReference type="EMBL" id="KXK07877.1"/>
    </source>
</evidence>
<dbReference type="GO" id="GO:0004222">
    <property type="term" value="F:metalloendopeptidase activity"/>
    <property type="evidence" value="ECO:0007669"/>
    <property type="project" value="TreeGrafter"/>
</dbReference>
<feature type="domain" description="LysM" evidence="2">
    <location>
        <begin position="193"/>
        <end position="240"/>
    </location>
</feature>
<keyword evidence="1" id="KW-0472">Membrane</keyword>
<dbReference type="PROSITE" id="PS51782">
    <property type="entry name" value="LYSM"/>
    <property type="match status" value="2"/>
</dbReference>
<dbReference type="InterPro" id="IPR011055">
    <property type="entry name" value="Dup_hybrid_motif"/>
</dbReference>
<keyword evidence="1" id="KW-1133">Transmembrane helix</keyword>
<comment type="caution">
    <text evidence="3">The sequence shown here is derived from an EMBL/GenBank/DDBJ whole genome shotgun (WGS) entry which is preliminary data.</text>
</comment>
<dbReference type="SMART" id="SM00257">
    <property type="entry name" value="LysM"/>
    <property type="match status" value="2"/>
</dbReference>
<dbReference type="SUPFAM" id="SSF51261">
    <property type="entry name" value="Duplicated hybrid motif"/>
    <property type="match status" value="1"/>
</dbReference>
<dbReference type="Pfam" id="PF01476">
    <property type="entry name" value="LysM"/>
    <property type="match status" value="2"/>
</dbReference>
<protein>
    <submittedName>
        <fullName evidence="3">Glycyl-glycine endopeptidase ALE-1</fullName>
        <ecNumber evidence="3">3.4.24.75</ecNumber>
    </submittedName>
</protein>
<evidence type="ECO:0000259" key="2">
    <source>
        <dbReference type="PROSITE" id="PS51782"/>
    </source>
</evidence>
<dbReference type="EMBL" id="JYPD01000029">
    <property type="protein sequence ID" value="KXK07877.1"/>
    <property type="molecule type" value="Genomic_DNA"/>
</dbReference>
<dbReference type="CDD" id="cd00118">
    <property type="entry name" value="LysM"/>
    <property type="match status" value="2"/>
</dbReference>
<name>A0A136KEN1_9BACT</name>
<evidence type="ECO:0000256" key="1">
    <source>
        <dbReference type="SAM" id="Phobius"/>
    </source>
</evidence>
<dbReference type="AlphaFoldDB" id="A0A136KEN1"/>
<dbReference type="InterPro" id="IPR036779">
    <property type="entry name" value="LysM_dom_sf"/>
</dbReference>
<dbReference type="Gene3D" id="3.10.350.10">
    <property type="entry name" value="LysM domain"/>
    <property type="match status" value="2"/>
</dbReference>
<dbReference type="InterPro" id="IPR018392">
    <property type="entry name" value="LysM"/>
</dbReference>
<dbReference type="Pfam" id="PF01551">
    <property type="entry name" value="Peptidase_M23"/>
    <property type="match status" value="1"/>
</dbReference>
<feature type="transmembrane region" description="Helical" evidence="1">
    <location>
        <begin position="75"/>
        <end position="96"/>
    </location>
</feature>
<dbReference type="InterPro" id="IPR050570">
    <property type="entry name" value="Cell_wall_metabolism_enzyme"/>
</dbReference>
<sequence length="398" mass="43195">MALGTNQRFYVSPKQRDQKDKMVVREFSEVFSKYLVLRFRQTVVFSSAFLEVVISAGAGVKAWAVQRMFWGRSSLYRSSFHFVVSLVTIIAVLSGISTRLNIISASSSLESNSGIIGRQDVIFQSGTAETIFIASANQPDYPVYKHKVEQGETLSEIAEKYGIKSSTIRWANSMSTDTIRVGQILRIPGIDGAFVQVKKGDTLERIAQRNKGNVADIIDLNSNIIDPQNPVLTEGMELFIPGGEIPLPTAAPVARTYAAAPRPATGGAVVVPSGTFINPLSNCPGYVYIRGFSPWHGGVDLAKAGGCWINAAGNGRVLRAGWGYAGEGFHVVIDHGGGVWTRYYHGTRQFGVSTGDTVTAGQSILYMGCTGYCTGTHLHFEVVVNGVRVNPESYVRVR</sequence>
<keyword evidence="1" id="KW-0812">Transmembrane</keyword>
<dbReference type="Proteomes" id="UP000070449">
    <property type="component" value="Unassembled WGS sequence"/>
</dbReference>